<keyword evidence="2" id="KW-0862">Zinc</keyword>
<keyword evidence="3" id="KW-0413">Isomerase</keyword>
<dbReference type="PANTHER" id="PTHR42742:SF3">
    <property type="entry name" value="FRUCTOKINASE"/>
    <property type="match status" value="1"/>
</dbReference>
<dbReference type="EMBL" id="DXDC01000317">
    <property type="protein sequence ID" value="HIY66677.1"/>
    <property type="molecule type" value="Genomic_DNA"/>
</dbReference>
<accession>A0A9D2C9W0</accession>
<feature type="non-terminal residue" evidence="3">
    <location>
        <position position="1"/>
    </location>
</feature>
<dbReference type="InterPro" id="IPR051804">
    <property type="entry name" value="Carb_Metab_Reg_Kinase/Isom"/>
</dbReference>
<evidence type="ECO:0000313" key="3">
    <source>
        <dbReference type="EMBL" id="HIY66677.1"/>
    </source>
</evidence>
<dbReference type="Gene3D" id="2.60.120.10">
    <property type="entry name" value="Jelly Rolls"/>
    <property type="match status" value="1"/>
</dbReference>
<reference evidence="3" key="1">
    <citation type="journal article" date="2021" name="PeerJ">
        <title>Extensive microbial diversity within the chicken gut microbiome revealed by metagenomics and culture.</title>
        <authorList>
            <person name="Gilroy R."/>
            <person name="Ravi A."/>
            <person name="Getino M."/>
            <person name="Pursley I."/>
            <person name="Horton D.L."/>
            <person name="Alikhan N.F."/>
            <person name="Baker D."/>
            <person name="Gharbi K."/>
            <person name="Hall N."/>
            <person name="Watson M."/>
            <person name="Adriaenssens E.M."/>
            <person name="Foster-Nyarko E."/>
            <person name="Jarju S."/>
            <person name="Secka A."/>
            <person name="Antonio M."/>
            <person name="Oren A."/>
            <person name="Chaudhuri R.R."/>
            <person name="La Ragione R."/>
            <person name="Hildebrand F."/>
            <person name="Pallen M.J."/>
        </authorList>
    </citation>
    <scope>NUCLEOTIDE SEQUENCE</scope>
    <source>
        <strain evidence="3">ChiGjej1B1-98</strain>
    </source>
</reference>
<organism evidence="3 4">
    <name type="scientific">Candidatus Agrococcus pullicola</name>
    <dbReference type="NCBI Taxonomy" id="2838429"/>
    <lineage>
        <taxon>Bacteria</taxon>
        <taxon>Bacillati</taxon>
        <taxon>Actinomycetota</taxon>
        <taxon>Actinomycetes</taxon>
        <taxon>Micrococcales</taxon>
        <taxon>Microbacteriaceae</taxon>
        <taxon>Agrococcus</taxon>
    </lineage>
</organism>
<dbReference type="SUPFAM" id="SSF51182">
    <property type="entry name" value="RmlC-like cupins"/>
    <property type="match status" value="1"/>
</dbReference>
<proteinExistence type="predicted"/>
<dbReference type="PANTHER" id="PTHR42742">
    <property type="entry name" value="TRANSCRIPTIONAL REPRESSOR MPRA"/>
    <property type="match status" value="1"/>
</dbReference>
<dbReference type="CDD" id="cd07010">
    <property type="entry name" value="cupin_PMI_type_I_N_bac"/>
    <property type="match status" value="1"/>
</dbReference>
<dbReference type="InterPro" id="IPR011051">
    <property type="entry name" value="RmlC_Cupin_sf"/>
</dbReference>
<evidence type="ECO:0000256" key="2">
    <source>
        <dbReference type="ARBA" id="ARBA00022833"/>
    </source>
</evidence>
<dbReference type="Proteomes" id="UP000824005">
    <property type="component" value="Unassembled WGS sequence"/>
</dbReference>
<evidence type="ECO:0000256" key="1">
    <source>
        <dbReference type="ARBA" id="ARBA00022723"/>
    </source>
</evidence>
<evidence type="ECO:0000313" key="4">
    <source>
        <dbReference type="Proteomes" id="UP000824005"/>
    </source>
</evidence>
<comment type="caution">
    <text evidence="3">The sequence shown here is derived from an EMBL/GenBank/DDBJ whole genome shotgun (WGS) entry which is preliminary data.</text>
</comment>
<dbReference type="GO" id="GO:0046872">
    <property type="term" value="F:metal ion binding"/>
    <property type="evidence" value="ECO:0007669"/>
    <property type="project" value="UniProtKB-KW"/>
</dbReference>
<reference evidence="3" key="2">
    <citation type="submission" date="2021-04" db="EMBL/GenBank/DDBJ databases">
        <authorList>
            <person name="Gilroy R."/>
        </authorList>
    </citation>
    <scope>NUCLEOTIDE SEQUENCE</scope>
    <source>
        <strain evidence="3">ChiGjej1B1-98</strain>
    </source>
</reference>
<name>A0A9D2C9W0_9MICO</name>
<protein>
    <submittedName>
        <fullName evidence="3">Class I mannose-6-phosphate isomerase</fullName>
    </submittedName>
</protein>
<dbReference type="GO" id="GO:0016853">
    <property type="term" value="F:isomerase activity"/>
    <property type="evidence" value="ECO:0007669"/>
    <property type="project" value="UniProtKB-KW"/>
</dbReference>
<keyword evidence="1" id="KW-0479">Metal-binding</keyword>
<gene>
    <name evidence="3" type="ORF">H9830_10425</name>
</gene>
<sequence>GVPGDMEQTDRGDTEVREQRALWKTRTDHLPKNYVTHPVVEAPEGVAFLDQEALLHEIDQLSRDRTTAVLAIDTYPGADVADIVRTVTAHAPNADIVRLEDVAALPSHDLEALLAPFLTDDRVFGRMNDLEITDLYDGDKLAQLRRDLDHRRGRTIVIGWGATLVAPERSVKVLVDMARWEIQSRQRAGQPNWMAGNPDEEPLRKYKRSFFIEWRVADRHKSDRFDEFDFVLDGNRSFESTFAVSGRGARSLLRETTRRPFRVKPFFDPGVWGGYWMEHAIGLEPQDKPYAWCFDCVPEENSMLFEDAAGKTLELPAIDAVLLEAEGLLGNAIVRRFGREFPIRFDLLDTMGGQNLSLQVHPMPEYIRERFGMDYTQDESYYLLDAEPDAVTYLGLRDDIDPSAMLGALERSQETGEPFDADRYVSVWPTKPHDHFLIPAGTVHCSGGGTMVLEVSATPYIFTFKLWDWGRLGLDGRPRPIHLEHGRENIQWDRTTGWTRDQLVNDIRTVTDTDEHTEEITGLHEQEFIQTRRHWFSEPITLRTGGTVRVHNLVSGEAAVISSPVDAFEPYEVHFAETFIVPAAVDEYTVSPVGAPTRTPRHGILVASVRGASNITEDTEQDDRAAIAKGDRA</sequence>
<dbReference type="InterPro" id="IPR014710">
    <property type="entry name" value="RmlC-like_jellyroll"/>
</dbReference>
<dbReference type="AlphaFoldDB" id="A0A9D2C9W0"/>